<dbReference type="GO" id="GO:1902600">
    <property type="term" value="P:proton transmembrane transport"/>
    <property type="evidence" value="ECO:0007669"/>
    <property type="project" value="InterPro"/>
</dbReference>
<evidence type="ECO:0000259" key="8">
    <source>
        <dbReference type="Pfam" id="PF00999"/>
    </source>
</evidence>
<evidence type="ECO:0000256" key="6">
    <source>
        <dbReference type="ARBA" id="ARBA00023136"/>
    </source>
</evidence>
<dbReference type="GO" id="GO:0016020">
    <property type="term" value="C:membrane"/>
    <property type="evidence" value="ECO:0007669"/>
    <property type="project" value="UniProtKB-SubCell"/>
</dbReference>
<evidence type="ECO:0000256" key="4">
    <source>
        <dbReference type="ARBA" id="ARBA00022989"/>
    </source>
</evidence>
<gene>
    <name evidence="9" type="ORF">SAMN02745126_01913</name>
</gene>
<dbReference type="Proteomes" id="UP000190092">
    <property type="component" value="Unassembled WGS sequence"/>
</dbReference>
<evidence type="ECO:0000256" key="5">
    <source>
        <dbReference type="ARBA" id="ARBA00023065"/>
    </source>
</evidence>
<dbReference type="AlphaFoldDB" id="A0A1T4MQL3"/>
<feature type="domain" description="Cation/H+ exchanger transmembrane" evidence="8">
    <location>
        <begin position="19"/>
        <end position="401"/>
    </location>
</feature>
<dbReference type="InterPro" id="IPR006153">
    <property type="entry name" value="Cation/H_exchanger_TM"/>
</dbReference>
<dbReference type="PANTHER" id="PTHR32468:SF0">
    <property type="entry name" value="K(+)_H(+) ANTIPORTER 1"/>
    <property type="match status" value="1"/>
</dbReference>
<dbReference type="GO" id="GO:0015297">
    <property type="term" value="F:antiporter activity"/>
    <property type="evidence" value="ECO:0007669"/>
    <property type="project" value="InterPro"/>
</dbReference>
<accession>A0A1T4MQL3</accession>
<evidence type="ECO:0000313" key="10">
    <source>
        <dbReference type="Proteomes" id="UP000190092"/>
    </source>
</evidence>
<feature type="transmembrane region" description="Helical" evidence="7">
    <location>
        <begin position="101"/>
        <end position="125"/>
    </location>
</feature>
<dbReference type="STRING" id="225324.SAMN02745126_01913"/>
<keyword evidence="3 7" id="KW-0812">Transmembrane</keyword>
<proteinExistence type="predicted"/>
<keyword evidence="6 7" id="KW-0472">Membrane</keyword>
<dbReference type="EMBL" id="FUWJ01000002">
    <property type="protein sequence ID" value="SJZ69117.1"/>
    <property type="molecule type" value="Genomic_DNA"/>
</dbReference>
<dbReference type="InterPro" id="IPR050794">
    <property type="entry name" value="CPA2_transporter"/>
</dbReference>
<keyword evidence="2" id="KW-0813">Transport</keyword>
<dbReference type="RefSeq" id="WP_085933651.1">
    <property type="nucleotide sequence ID" value="NZ_FUWJ01000002.1"/>
</dbReference>
<feature type="transmembrane region" description="Helical" evidence="7">
    <location>
        <begin position="290"/>
        <end position="306"/>
    </location>
</feature>
<dbReference type="OrthoDB" id="9793589at2"/>
<evidence type="ECO:0000256" key="2">
    <source>
        <dbReference type="ARBA" id="ARBA00022448"/>
    </source>
</evidence>
<organism evidence="9 10">
    <name type="scientific">Enhydrobacter aerosaccus</name>
    <dbReference type="NCBI Taxonomy" id="225324"/>
    <lineage>
        <taxon>Bacteria</taxon>
        <taxon>Pseudomonadati</taxon>
        <taxon>Pseudomonadota</taxon>
        <taxon>Alphaproteobacteria</taxon>
        <taxon>Hyphomicrobiales</taxon>
        <taxon>Enhydrobacter</taxon>
    </lineage>
</organism>
<dbReference type="Pfam" id="PF00999">
    <property type="entry name" value="Na_H_Exchanger"/>
    <property type="match status" value="1"/>
</dbReference>
<feature type="transmembrane region" description="Helical" evidence="7">
    <location>
        <begin position="39"/>
        <end position="63"/>
    </location>
</feature>
<dbReference type="PANTHER" id="PTHR32468">
    <property type="entry name" value="CATION/H + ANTIPORTER"/>
    <property type="match status" value="1"/>
</dbReference>
<dbReference type="Gene3D" id="1.20.1530.20">
    <property type="match status" value="1"/>
</dbReference>
<dbReference type="InterPro" id="IPR038770">
    <property type="entry name" value="Na+/solute_symporter_sf"/>
</dbReference>
<feature type="transmembrane region" description="Helical" evidence="7">
    <location>
        <begin position="244"/>
        <end position="270"/>
    </location>
</feature>
<evidence type="ECO:0000256" key="1">
    <source>
        <dbReference type="ARBA" id="ARBA00004141"/>
    </source>
</evidence>
<name>A0A1T4MQL3_9HYPH</name>
<feature type="transmembrane region" description="Helical" evidence="7">
    <location>
        <begin position="171"/>
        <end position="193"/>
    </location>
</feature>
<feature type="transmembrane region" description="Helical" evidence="7">
    <location>
        <begin position="137"/>
        <end position="159"/>
    </location>
</feature>
<evidence type="ECO:0000256" key="3">
    <source>
        <dbReference type="ARBA" id="ARBA00022692"/>
    </source>
</evidence>
<protein>
    <submittedName>
        <fullName evidence="9">Kef-type K+ transport system, membrane component KefB</fullName>
    </submittedName>
</protein>
<reference evidence="10" key="1">
    <citation type="submission" date="2017-02" db="EMBL/GenBank/DDBJ databases">
        <authorList>
            <person name="Varghese N."/>
            <person name="Submissions S."/>
        </authorList>
    </citation>
    <scope>NUCLEOTIDE SEQUENCE [LARGE SCALE GENOMIC DNA]</scope>
    <source>
        <strain evidence="10">ATCC 27094</strain>
    </source>
</reference>
<feature type="transmembrane region" description="Helical" evidence="7">
    <location>
        <begin position="205"/>
        <end position="224"/>
    </location>
</feature>
<feature type="transmembrane region" description="Helical" evidence="7">
    <location>
        <begin position="366"/>
        <end position="393"/>
    </location>
</feature>
<keyword evidence="10" id="KW-1185">Reference proteome</keyword>
<keyword evidence="5" id="KW-0406">Ion transport</keyword>
<sequence>MNNHQLILVLLEISIIIGLARVMGALFKRLNQPPVIGEIIAGIMLGPSLFGLVAPAEFALLFPADLQKFLYLLAQIGLIFFMFLVGLGVDPDHLKSKFKLSLLISQISILLPMLLGAVLALHLLYDLNDLPGVARGSFAVFIGAAMSITAFPVLARILTDLELGGTALGTLALACASIDDLGAWCLLAIAIAMTKTHSIDAALPTIVGIGLYAVVMATAGRAALKYFLSRYGIDRHEYKTLFTFLYVLVTFSALFTEWIGIDVIFGGFIIGAVMPKGSKAIATLKAETENFVSTFLLPIFFAYSGLNTRIGLLDSPSLWLVCLIVVGVAIAGKFVGVYATARLGGVPRQEAQALGWLMNTRGLTELIILNVALKLGVISPTIFTIFVIMALITTMMTSPLVTRVALPYAPSRPLS</sequence>
<keyword evidence="4 7" id="KW-1133">Transmembrane helix</keyword>
<feature type="transmembrane region" description="Helical" evidence="7">
    <location>
        <begin position="6"/>
        <end position="27"/>
    </location>
</feature>
<evidence type="ECO:0000313" key="9">
    <source>
        <dbReference type="EMBL" id="SJZ69117.1"/>
    </source>
</evidence>
<comment type="subcellular location">
    <subcellularLocation>
        <location evidence="1">Membrane</location>
        <topology evidence="1">Multi-pass membrane protein</topology>
    </subcellularLocation>
</comment>
<feature type="transmembrane region" description="Helical" evidence="7">
    <location>
        <begin position="69"/>
        <end position="89"/>
    </location>
</feature>
<feature type="transmembrane region" description="Helical" evidence="7">
    <location>
        <begin position="318"/>
        <end position="339"/>
    </location>
</feature>
<evidence type="ECO:0000256" key="7">
    <source>
        <dbReference type="SAM" id="Phobius"/>
    </source>
</evidence>